<dbReference type="SMART" id="SM00256">
    <property type="entry name" value="FBOX"/>
    <property type="match status" value="1"/>
</dbReference>
<dbReference type="Proteomes" id="UP001473302">
    <property type="component" value="Unassembled WGS sequence"/>
</dbReference>
<dbReference type="Pfam" id="PF12937">
    <property type="entry name" value="F-box-like"/>
    <property type="match status" value="1"/>
</dbReference>
<evidence type="ECO:0000313" key="2">
    <source>
        <dbReference type="EMBL" id="GAA5811144.1"/>
    </source>
</evidence>
<sequence length="609" mass="71187">MVPNEVLFIIFGHLDTKQLLQCQLTSRQWRKTSLRHLYSKVIIKSDFCYEQYTTTIFANPYLAPYLKSINLGRYFAKQPTDSSVRKYDILVHFPNITKLLATEPTIEFWTQVCCIVDQGRLKYLEHLPVPSFSDFSYYANAALFFSNTLKTLVFEGSTNTRAYTLLITHLKQFKSLTTICIKRSKNCGLSHYDTLLNHCSNQKYFKAGICAVSADYTNRRVYTYHTDPRNNNVIIQNPPLLIQPHKNAERLVCHWELIGFDNQLNYAIKKFPALKYLTVSLYSNEGLGLENLRNRLEFLPSSRPSVTTLINFLQYTFNIKSFDVTLVLSPESIYSIWKNLAEIKGVNDNVRLVFDPKQSVNFSSNPATRFERDQTTVYLNHYICLKEKLPDKEFLEKAGAYIGSLKIRNEDCLRTCDKLSKKYRNPEYIYQVINLCPYLRELDFDTIFTIRKLYTCSKDYFPLRSLSVGIDQAKPYVLFLKKLAPATPQLKQLHFTIRCKQHIEHHRHQIKIEMPNIDFDQITWTYKTKSIHLIDQNIRCYLQIKTFSKKEFFMVNLDGLLPISKHAYSSAKSQLRICIVCKELRDFKLKISTITLQPPIFTAVRYADH</sequence>
<accession>A0ABP9YWD2</accession>
<proteinExistence type="predicted"/>
<dbReference type="SUPFAM" id="SSF81383">
    <property type="entry name" value="F-box domain"/>
    <property type="match status" value="1"/>
</dbReference>
<gene>
    <name evidence="2" type="ORF">MFLAVUS_004573</name>
</gene>
<protein>
    <recommendedName>
        <fullName evidence="1">F-box domain-containing protein</fullName>
    </recommendedName>
</protein>
<comment type="caution">
    <text evidence="2">The sequence shown here is derived from an EMBL/GenBank/DDBJ whole genome shotgun (WGS) entry which is preliminary data.</text>
</comment>
<feature type="domain" description="F-box" evidence="1">
    <location>
        <begin position="1"/>
        <end position="41"/>
    </location>
</feature>
<dbReference type="InterPro" id="IPR036047">
    <property type="entry name" value="F-box-like_dom_sf"/>
</dbReference>
<evidence type="ECO:0000313" key="3">
    <source>
        <dbReference type="Proteomes" id="UP001473302"/>
    </source>
</evidence>
<dbReference type="InterPro" id="IPR001810">
    <property type="entry name" value="F-box_dom"/>
</dbReference>
<reference evidence="2 3" key="1">
    <citation type="submission" date="2024-04" db="EMBL/GenBank/DDBJ databases">
        <title>genome sequences of Mucor flavus KT1a and Helicostylum pulchrum KT1b strains isolated from the surface of a dry-aged beef.</title>
        <authorList>
            <person name="Toyotome T."/>
            <person name="Hosono M."/>
            <person name="Torimaru M."/>
            <person name="Fukuda K."/>
            <person name="Mikami N."/>
        </authorList>
    </citation>
    <scope>NUCLEOTIDE SEQUENCE [LARGE SCALE GENOMIC DNA]</scope>
    <source>
        <strain evidence="2 3">KT1a</strain>
    </source>
</reference>
<keyword evidence="3" id="KW-1185">Reference proteome</keyword>
<name>A0ABP9YWD2_9FUNG</name>
<dbReference type="EMBL" id="BAABUK010000009">
    <property type="protein sequence ID" value="GAA5811144.1"/>
    <property type="molecule type" value="Genomic_DNA"/>
</dbReference>
<evidence type="ECO:0000259" key="1">
    <source>
        <dbReference type="PROSITE" id="PS50181"/>
    </source>
</evidence>
<organism evidence="2 3">
    <name type="scientific">Mucor flavus</name>
    <dbReference type="NCBI Taxonomy" id="439312"/>
    <lineage>
        <taxon>Eukaryota</taxon>
        <taxon>Fungi</taxon>
        <taxon>Fungi incertae sedis</taxon>
        <taxon>Mucoromycota</taxon>
        <taxon>Mucoromycotina</taxon>
        <taxon>Mucoromycetes</taxon>
        <taxon>Mucorales</taxon>
        <taxon>Mucorineae</taxon>
        <taxon>Mucoraceae</taxon>
        <taxon>Mucor</taxon>
    </lineage>
</organism>
<dbReference type="CDD" id="cd09917">
    <property type="entry name" value="F-box_SF"/>
    <property type="match status" value="1"/>
</dbReference>
<dbReference type="Gene3D" id="1.20.1280.50">
    <property type="match status" value="1"/>
</dbReference>
<dbReference type="PROSITE" id="PS50181">
    <property type="entry name" value="FBOX"/>
    <property type="match status" value="1"/>
</dbReference>